<dbReference type="PROSITE" id="PS00032">
    <property type="entry name" value="ANTENNAPEDIA"/>
    <property type="match status" value="1"/>
</dbReference>
<dbReference type="PRINTS" id="PR00025">
    <property type="entry name" value="ANTENNAPEDIA"/>
</dbReference>
<dbReference type="EMBL" id="JALNTZ010000001">
    <property type="protein sequence ID" value="KAJ3666427.1"/>
    <property type="molecule type" value="Genomic_DNA"/>
</dbReference>
<dbReference type="PANTHER" id="PTHR45659:SF10">
    <property type="entry name" value="HOMEOBOX PROTEIN HOX-A5"/>
    <property type="match status" value="1"/>
</dbReference>
<comment type="caution">
    <text evidence="11">The sequence shown here is derived from an EMBL/GenBank/DDBJ whole genome shotgun (WGS) entry which is preliminary data.</text>
</comment>
<dbReference type="Gene3D" id="1.10.10.60">
    <property type="entry name" value="Homeodomain-like"/>
    <property type="match status" value="1"/>
</dbReference>
<accession>A0AA38MT21</accession>
<dbReference type="Proteomes" id="UP001168821">
    <property type="component" value="Unassembled WGS sequence"/>
</dbReference>
<dbReference type="PROSITE" id="PS00027">
    <property type="entry name" value="HOMEOBOX_1"/>
    <property type="match status" value="1"/>
</dbReference>
<evidence type="ECO:0000259" key="10">
    <source>
        <dbReference type="PROSITE" id="PS50071"/>
    </source>
</evidence>
<dbReference type="InterPro" id="IPR020479">
    <property type="entry name" value="HD_metazoa"/>
</dbReference>
<reference evidence="11" key="1">
    <citation type="journal article" date="2023" name="G3 (Bethesda)">
        <title>Whole genome assemblies of Zophobas morio and Tenebrio molitor.</title>
        <authorList>
            <person name="Kaur S."/>
            <person name="Stinson S.A."/>
            <person name="diCenzo G.C."/>
        </authorList>
    </citation>
    <scope>NUCLEOTIDE SEQUENCE</scope>
    <source>
        <strain evidence="11">QUZm001</strain>
    </source>
</reference>
<evidence type="ECO:0000313" key="12">
    <source>
        <dbReference type="Proteomes" id="UP001168821"/>
    </source>
</evidence>
<dbReference type="PRINTS" id="PR00024">
    <property type="entry name" value="HOMEOBOX"/>
</dbReference>
<dbReference type="GO" id="GO:0005634">
    <property type="term" value="C:nucleus"/>
    <property type="evidence" value="ECO:0007669"/>
    <property type="project" value="UniProtKB-SubCell"/>
</dbReference>
<feature type="domain" description="Homeobox" evidence="10">
    <location>
        <begin position="192"/>
        <end position="252"/>
    </location>
</feature>
<dbReference type="InterPro" id="IPR009057">
    <property type="entry name" value="Homeodomain-like_sf"/>
</dbReference>
<keyword evidence="12" id="KW-1185">Reference proteome</keyword>
<dbReference type="InterPro" id="IPR001827">
    <property type="entry name" value="Homeobox_Antennapedia_CS"/>
</dbReference>
<dbReference type="InterPro" id="IPR017970">
    <property type="entry name" value="Homeobox_CS"/>
</dbReference>
<organism evidence="11 12">
    <name type="scientific">Zophobas morio</name>
    <dbReference type="NCBI Taxonomy" id="2755281"/>
    <lineage>
        <taxon>Eukaryota</taxon>
        <taxon>Metazoa</taxon>
        <taxon>Ecdysozoa</taxon>
        <taxon>Arthropoda</taxon>
        <taxon>Hexapoda</taxon>
        <taxon>Insecta</taxon>
        <taxon>Pterygota</taxon>
        <taxon>Neoptera</taxon>
        <taxon>Endopterygota</taxon>
        <taxon>Coleoptera</taxon>
        <taxon>Polyphaga</taxon>
        <taxon>Cucujiformia</taxon>
        <taxon>Tenebrionidae</taxon>
        <taxon>Zophobas</taxon>
    </lineage>
</organism>
<dbReference type="PANTHER" id="PTHR45659">
    <property type="entry name" value="HOMEOBOX PROTEIN HOX"/>
    <property type="match status" value="1"/>
</dbReference>
<dbReference type="SMART" id="SM00389">
    <property type="entry name" value="HOX"/>
    <property type="match status" value="1"/>
</dbReference>
<dbReference type="FunFam" id="1.10.10.60:FF:000193">
    <property type="entry name" value="Ultrabithorax, isoform C"/>
    <property type="match status" value="1"/>
</dbReference>
<dbReference type="InterPro" id="IPR001356">
    <property type="entry name" value="HD"/>
</dbReference>
<dbReference type="GO" id="GO:0009952">
    <property type="term" value="P:anterior/posterior pattern specification"/>
    <property type="evidence" value="ECO:0007669"/>
    <property type="project" value="TreeGrafter"/>
</dbReference>
<dbReference type="AlphaFoldDB" id="A0AA38MT21"/>
<evidence type="ECO:0000256" key="9">
    <source>
        <dbReference type="RuleBase" id="RU004442"/>
    </source>
</evidence>
<dbReference type="SUPFAM" id="SSF46689">
    <property type="entry name" value="Homeodomain-like"/>
    <property type="match status" value="1"/>
</dbReference>
<evidence type="ECO:0000256" key="7">
    <source>
        <dbReference type="PROSITE-ProRule" id="PRU00108"/>
    </source>
</evidence>
<name>A0AA38MT21_9CUCU</name>
<comment type="similarity">
    <text evidence="2 9">Belongs to the Antp homeobox family.</text>
</comment>
<keyword evidence="5 7" id="KW-0371">Homeobox</keyword>
<protein>
    <recommendedName>
        <fullName evidence="10">Homeobox domain-containing protein</fullName>
    </recommendedName>
</protein>
<dbReference type="InterPro" id="IPR017995">
    <property type="entry name" value="Homeobox_antennapedia"/>
</dbReference>
<dbReference type="PROSITE" id="PS50071">
    <property type="entry name" value="HOMEOBOX_2"/>
    <property type="match status" value="1"/>
</dbReference>
<dbReference type="Pfam" id="PF00046">
    <property type="entry name" value="Homeodomain"/>
    <property type="match status" value="1"/>
</dbReference>
<proteinExistence type="inferred from homology"/>
<keyword evidence="4 7" id="KW-0238">DNA-binding</keyword>
<comment type="subcellular location">
    <subcellularLocation>
        <location evidence="1 7 8">Nucleus</location>
    </subcellularLocation>
</comment>
<gene>
    <name evidence="11" type="ORF">Zmor_001869</name>
</gene>
<dbReference type="CDD" id="cd00086">
    <property type="entry name" value="homeodomain"/>
    <property type="match status" value="1"/>
</dbReference>
<evidence type="ECO:0000256" key="6">
    <source>
        <dbReference type="ARBA" id="ARBA00023242"/>
    </source>
</evidence>
<evidence type="ECO:0000256" key="8">
    <source>
        <dbReference type="RuleBase" id="RU000682"/>
    </source>
</evidence>
<keyword evidence="6 7" id="KW-0539">Nucleus</keyword>
<evidence type="ECO:0000256" key="1">
    <source>
        <dbReference type="ARBA" id="ARBA00004123"/>
    </source>
</evidence>
<evidence type="ECO:0000313" key="11">
    <source>
        <dbReference type="EMBL" id="KAJ3666427.1"/>
    </source>
</evidence>
<feature type="DNA-binding region" description="Homeobox" evidence="7">
    <location>
        <begin position="194"/>
        <end position="253"/>
    </location>
</feature>
<evidence type="ECO:0000256" key="4">
    <source>
        <dbReference type="ARBA" id="ARBA00023125"/>
    </source>
</evidence>
<evidence type="ECO:0000256" key="2">
    <source>
        <dbReference type="ARBA" id="ARBA00009107"/>
    </source>
</evidence>
<sequence>MNVSAQFSDYWTNVHLYQNYRNQFFSECEGAEKTPEHYAHNGYHPGAAYQNVKEEPTYESCRFSINQTYSNNFDNSITPSVNHDFTQHLNQFDSCQQGLYDQSKGVSTNETSLLLNENKLEKKDDDSPALRALLTRPQAKNNNYQSMDFQNFNEDTPCEEERYGSPPTENKSVAENASFYPWMKSNGDSANAGGKRTRQTYTRYQTLELEKEFHFNKYLTRRRRVEIAHSLSLTERQIKIWFQNRRMKAKKDTKFSQDFLEQCTISSTQNFVPLYTGNTGIKETSMNDVERNVYDKEIAKPLTQIKNIPGPPSSP</sequence>
<evidence type="ECO:0000256" key="5">
    <source>
        <dbReference type="ARBA" id="ARBA00023155"/>
    </source>
</evidence>
<dbReference type="GO" id="GO:0000981">
    <property type="term" value="F:DNA-binding transcription factor activity, RNA polymerase II-specific"/>
    <property type="evidence" value="ECO:0007669"/>
    <property type="project" value="InterPro"/>
</dbReference>
<dbReference type="GO" id="GO:0000978">
    <property type="term" value="F:RNA polymerase II cis-regulatory region sequence-specific DNA binding"/>
    <property type="evidence" value="ECO:0007669"/>
    <property type="project" value="TreeGrafter"/>
</dbReference>
<evidence type="ECO:0000256" key="3">
    <source>
        <dbReference type="ARBA" id="ARBA00022473"/>
    </source>
</evidence>
<dbReference type="InterPro" id="IPR050296">
    <property type="entry name" value="Antp_homeobox"/>
</dbReference>
<keyword evidence="3" id="KW-0217">Developmental protein</keyword>